<dbReference type="NCBIfam" id="TIGR03093">
    <property type="entry name" value="SASP_sspL"/>
    <property type="match status" value="1"/>
</dbReference>
<organism evidence="3 4">
    <name type="scientific">Robertmurraya mangrovi</name>
    <dbReference type="NCBI Taxonomy" id="3098077"/>
    <lineage>
        <taxon>Bacteria</taxon>
        <taxon>Bacillati</taxon>
        <taxon>Bacillota</taxon>
        <taxon>Bacilli</taxon>
        <taxon>Bacillales</taxon>
        <taxon>Bacillaceae</taxon>
        <taxon>Robertmurraya</taxon>
    </lineage>
</organism>
<name>A0ABU5J1A1_9BACI</name>
<dbReference type="InterPro" id="IPR017526">
    <property type="entry name" value="SASP_SspL"/>
</dbReference>
<accession>A0ABU5J1A1</accession>
<proteinExistence type="predicted"/>
<dbReference type="Proteomes" id="UP001290455">
    <property type="component" value="Unassembled WGS sequence"/>
</dbReference>
<sequence>MGGKNSHTNRGTKAPGVNPQGYGQDAELTKSPKSELENRAKKSNTKI</sequence>
<feature type="compositionally biased region" description="Basic and acidic residues" evidence="2">
    <location>
        <begin position="27"/>
        <end position="40"/>
    </location>
</feature>
<evidence type="ECO:0000256" key="1">
    <source>
        <dbReference type="NCBIfam" id="TIGR03093"/>
    </source>
</evidence>
<reference evidence="3 4" key="1">
    <citation type="submission" date="2023-11" db="EMBL/GenBank/DDBJ databases">
        <title>Bacillus jintuensis, isolated from a mudflat on the Beibu Gulf coast.</title>
        <authorList>
            <person name="Li M."/>
        </authorList>
    </citation>
    <scope>NUCLEOTIDE SEQUENCE [LARGE SCALE GENOMIC DNA]</scope>
    <source>
        <strain evidence="3 4">31A1R</strain>
    </source>
</reference>
<evidence type="ECO:0000256" key="2">
    <source>
        <dbReference type="SAM" id="MobiDB-lite"/>
    </source>
</evidence>
<evidence type="ECO:0000313" key="4">
    <source>
        <dbReference type="Proteomes" id="UP001290455"/>
    </source>
</evidence>
<keyword evidence="4" id="KW-1185">Reference proteome</keyword>
<feature type="compositionally biased region" description="Polar residues" evidence="2">
    <location>
        <begin position="1"/>
        <end position="11"/>
    </location>
</feature>
<protein>
    <recommendedName>
        <fullName evidence="1">Small, acid-soluble spore protein L</fullName>
    </recommendedName>
</protein>
<evidence type="ECO:0000313" key="3">
    <source>
        <dbReference type="EMBL" id="MDZ5473183.1"/>
    </source>
</evidence>
<feature type="region of interest" description="Disordered" evidence="2">
    <location>
        <begin position="1"/>
        <end position="47"/>
    </location>
</feature>
<gene>
    <name evidence="3" type="primary">sspL</name>
    <name evidence="3" type="ORF">SM124_15805</name>
</gene>
<comment type="caution">
    <text evidence="3">The sequence shown here is derived from an EMBL/GenBank/DDBJ whole genome shotgun (WGS) entry which is preliminary data.</text>
</comment>
<dbReference type="EMBL" id="JAXOFX010000011">
    <property type="protein sequence ID" value="MDZ5473183.1"/>
    <property type="molecule type" value="Genomic_DNA"/>
</dbReference>
<dbReference type="RefSeq" id="WP_322447483.1">
    <property type="nucleotide sequence ID" value="NZ_JAXOFX010000011.1"/>
</dbReference>